<dbReference type="KEGG" id="mlr:MELLADRAFT_33402"/>
<dbReference type="PANTHER" id="PTHR45786">
    <property type="entry name" value="DNA BINDING PROTEIN-LIKE"/>
    <property type="match status" value="1"/>
</dbReference>
<keyword evidence="2" id="KW-1185">Reference proteome</keyword>
<accession>F4R8Q5</accession>
<evidence type="ECO:0000313" key="2">
    <source>
        <dbReference type="Proteomes" id="UP000001072"/>
    </source>
</evidence>
<protein>
    <recommendedName>
        <fullName evidence="3">Helitron helicase-like domain-containing protein</fullName>
    </recommendedName>
</protein>
<name>F4R8Q5_MELLP</name>
<dbReference type="HOGENOM" id="CLU_001324_5_1_1"/>
<dbReference type="Proteomes" id="UP000001072">
    <property type="component" value="Unassembled WGS sequence"/>
</dbReference>
<evidence type="ECO:0000313" key="1">
    <source>
        <dbReference type="EMBL" id="EGG11065.1"/>
    </source>
</evidence>
<dbReference type="AlphaFoldDB" id="F4R8Q5"/>
<dbReference type="EMBL" id="GL883093">
    <property type="protein sequence ID" value="EGG11065.1"/>
    <property type="molecule type" value="Genomic_DNA"/>
</dbReference>
<dbReference type="InParanoid" id="F4R8Q5"/>
<dbReference type="RefSeq" id="XP_007405667.1">
    <property type="nucleotide sequence ID" value="XM_007405605.1"/>
</dbReference>
<dbReference type="eggNOG" id="KOG0987">
    <property type="taxonomic scope" value="Eukaryota"/>
</dbReference>
<dbReference type="GeneID" id="18927290"/>
<dbReference type="VEuPathDB" id="FungiDB:MELLADRAFT_33402"/>
<reference evidence="2" key="1">
    <citation type="journal article" date="2011" name="Proc. Natl. Acad. Sci. U.S.A.">
        <title>Obligate biotrophy features unraveled by the genomic analysis of rust fungi.</title>
        <authorList>
            <person name="Duplessis S."/>
            <person name="Cuomo C.A."/>
            <person name="Lin Y.-C."/>
            <person name="Aerts A."/>
            <person name="Tisserant E."/>
            <person name="Veneault-Fourrey C."/>
            <person name="Joly D.L."/>
            <person name="Hacquard S."/>
            <person name="Amselem J."/>
            <person name="Cantarel B.L."/>
            <person name="Chiu R."/>
            <person name="Coutinho P.M."/>
            <person name="Feau N."/>
            <person name="Field M."/>
            <person name="Frey P."/>
            <person name="Gelhaye E."/>
            <person name="Goldberg J."/>
            <person name="Grabherr M.G."/>
            <person name="Kodira C.D."/>
            <person name="Kohler A."/>
            <person name="Kuees U."/>
            <person name="Lindquist E.A."/>
            <person name="Lucas S.M."/>
            <person name="Mago R."/>
            <person name="Mauceli E."/>
            <person name="Morin E."/>
            <person name="Murat C."/>
            <person name="Pangilinan J.L."/>
            <person name="Park R."/>
            <person name="Pearson M."/>
            <person name="Quesneville H."/>
            <person name="Rouhier N."/>
            <person name="Sakthikumar S."/>
            <person name="Salamov A.A."/>
            <person name="Schmutz J."/>
            <person name="Selles B."/>
            <person name="Shapiro H."/>
            <person name="Tanguay P."/>
            <person name="Tuskan G.A."/>
            <person name="Henrissat B."/>
            <person name="Van de Peer Y."/>
            <person name="Rouze P."/>
            <person name="Ellis J.G."/>
            <person name="Dodds P.N."/>
            <person name="Schein J.E."/>
            <person name="Zhong S."/>
            <person name="Hamelin R.C."/>
            <person name="Grigoriev I.V."/>
            <person name="Szabo L.J."/>
            <person name="Martin F."/>
        </authorList>
    </citation>
    <scope>NUCLEOTIDE SEQUENCE [LARGE SCALE GENOMIC DNA]</scope>
    <source>
        <strain evidence="2">98AG31 / pathotype 3-4-7</strain>
    </source>
</reference>
<gene>
    <name evidence="1" type="ORF">MELLADRAFT_33402</name>
</gene>
<dbReference type="OrthoDB" id="2505996at2759"/>
<proteinExistence type="predicted"/>
<sequence>MVVNNGPAARNIEEASETSILARFVDEVPFNIGDCNDPCKDCRALHWKLERPKGTKNADVVSFPTCCQQGAVKLPSHLAKSHFLVLKDFRKNIQRYNNALSFASTGAKQDMTVTGKGGSWTYKISGRLTHRIGSLFASHGVKKKFAQMFMFGDEGDNKGLARSAFVGGKLDLSLLRQFQTFMYDHNPFARMYKSAQRLLNENTVKTIKIKSLPIAGRDKNQYNFPTCDEVSAVIDGDGVVGSLDRDIILQRVSGKLRRISKLNTNYFSLRYPIFFMFGSHGWDEHYRHMNTRSLLPFLF</sequence>
<dbReference type="PANTHER" id="PTHR45786:SF74">
    <property type="entry name" value="ATP-DEPENDENT DNA HELICASE"/>
    <property type="match status" value="1"/>
</dbReference>
<organism evidence="2">
    <name type="scientific">Melampsora larici-populina (strain 98AG31 / pathotype 3-4-7)</name>
    <name type="common">Poplar leaf rust fungus</name>
    <dbReference type="NCBI Taxonomy" id="747676"/>
    <lineage>
        <taxon>Eukaryota</taxon>
        <taxon>Fungi</taxon>
        <taxon>Dikarya</taxon>
        <taxon>Basidiomycota</taxon>
        <taxon>Pucciniomycotina</taxon>
        <taxon>Pucciniomycetes</taxon>
        <taxon>Pucciniales</taxon>
        <taxon>Melampsoraceae</taxon>
        <taxon>Melampsora</taxon>
    </lineage>
</organism>
<evidence type="ECO:0008006" key="3">
    <source>
        <dbReference type="Google" id="ProtNLM"/>
    </source>
</evidence>